<evidence type="ECO:0000313" key="1">
    <source>
        <dbReference type="EMBL" id="KAJ7084639.1"/>
    </source>
</evidence>
<sequence>MAPMTGYSAPLRFPASKGYNLVHSKSKNLRLSGTQDCLPPLRERGLGSGDTGECARDVHGESNEWFEHGLVQRVRVCAVEHMTDAGEGGDGRAERLNRGRGEAHSTSESYALGCSWVTDDCQDGSLRVAKTWIPYCRTTGCEPLDEFVGCVEDAEGELIPGGGVATPPPGTKSTRVMENKMWPFLDVRSDGVLTAGFSGISMRAARHRCRGIQPLTHRVRRLVWAAQKRQSYSGGTGRKPGFNAGLANFGIAEFLNGRMMGGSIFGSADSKIHTSTGTSPGGIEFAGMRPETAFSSLVAVFRDALALARRRSGFAGVRFA</sequence>
<gene>
    <name evidence="1" type="ORF">B0H15DRAFT_932063</name>
</gene>
<organism evidence="1 2">
    <name type="scientific">Mycena belliarum</name>
    <dbReference type="NCBI Taxonomy" id="1033014"/>
    <lineage>
        <taxon>Eukaryota</taxon>
        <taxon>Fungi</taxon>
        <taxon>Dikarya</taxon>
        <taxon>Basidiomycota</taxon>
        <taxon>Agaricomycotina</taxon>
        <taxon>Agaricomycetes</taxon>
        <taxon>Agaricomycetidae</taxon>
        <taxon>Agaricales</taxon>
        <taxon>Marasmiineae</taxon>
        <taxon>Mycenaceae</taxon>
        <taxon>Mycena</taxon>
    </lineage>
</organism>
<accession>A0AAD6XPX2</accession>
<protein>
    <submittedName>
        <fullName evidence="1">Uncharacterized protein</fullName>
    </submittedName>
</protein>
<name>A0AAD6XPX2_9AGAR</name>
<keyword evidence="2" id="KW-1185">Reference proteome</keyword>
<dbReference type="EMBL" id="JARJCN010000037">
    <property type="protein sequence ID" value="KAJ7084639.1"/>
    <property type="molecule type" value="Genomic_DNA"/>
</dbReference>
<dbReference type="Proteomes" id="UP001222325">
    <property type="component" value="Unassembled WGS sequence"/>
</dbReference>
<reference evidence="1" key="1">
    <citation type="submission" date="2023-03" db="EMBL/GenBank/DDBJ databases">
        <title>Massive genome expansion in bonnet fungi (Mycena s.s.) driven by repeated elements and novel gene families across ecological guilds.</title>
        <authorList>
            <consortium name="Lawrence Berkeley National Laboratory"/>
            <person name="Harder C.B."/>
            <person name="Miyauchi S."/>
            <person name="Viragh M."/>
            <person name="Kuo A."/>
            <person name="Thoen E."/>
            <person name="Andreopoulos B."/>
            <person name="Lu D."/>
            <person name="Skrede I."/>
            <person name="Drula E."/>
            <person name="Henrissat B."/>
            <person name="Morin E."/>
            <person name="Kohler A."/>
            <person name="Barry K."/>
            <person name="LaButti K."/>
            <person name="Morin E."/>
            <person name="Salamov A."/>
            <person name="Lipzen A."/>
            <person name="Mereny Z."/>
            <person name="Hegedus B."/>
            <person name="Baldrian P."/>
            <person name="Stursova M."/>
            <person name="Weitz H."/>
            <person name="Taylor A."/>
            <person name="Grigoriev I.V."/>
            <person name="Nagy L.G."/>
            <person name="Martin F."/>
            <person name="Kauserud H."/>
        </authorList>
    </citation>
    <scope>NUCLEOTIDE SEQUENCE</scope>
    <source>
        <strain evidence="1">CBHHK173m</strain>
    </source>
</reference>
<evidence type="ECO:0000313" key="2">
    <source>
        <dbReference type="Proteomes" id="UP001222325"/>
    </source>
</evidence>
<dbReference type="AlphaFoldDB" id="A0AAD6XPX2"/>
<proteinExistence type="predicted"/>
<comment type="caution">
    <text evidence="1">The sequence shown here is derived from an EMBL/GenBank/DDBJ whole genome shotgun (WGS) entry which is preliminary data.</text>
</comment>